<evidence type="ECO:0000313" key="2">
    <source>
        <dbReference type="Proteomes" id="UP001551176"/>
    </source>
</evidence>
<accession>A0ABV3BY58</accession>
<dbReference type="RefSeq" id="WP_359356797.1">
    <property type="nucleotide sequence ID" value="NZ_JBEYXV010000023.1"/>
</dbReference>
<organism evidence="1 2">
    <name type="scientific">Streptomyces atriruber</name>
    <dbReference type="NCBI Taxonomy" id="545121"/>
    <lineage>
        <taxon>Bacteria</taxon>
        <taxon>Bacillati</taxon>
        <taxon>Actinomycetota</taxon>
        <taxon>Actinomycetes</taxon>
        <taxon>Kitasatosporales</taxon>
        <taxon>Streptomycetaceae</taxon>
        <taxon>Streptomyces</taxon>
    </lineage>
</organism>
<comment type="caution">
    <text evidence="1">The sequence shown here is derived from an EMBL/GenBank/DDBJ whole genome shotgun (WGS) entry which is preliminary data.</text>
</comment>
<dbReference type="Proteomes" id="UP001551176">
    <property type="component" value="Unassembled WGS sequence"/>
</dbReference>
<protein>
    <recommendedName>
        <fullName evidence="3">STAS domain-containing protein</fullName>
    </recommendedName>
</protein>
<sequence length="127" mass="14010">MRDYFADDLLLIMPTTNSPGVRLSGEVVSTHRGPLALALTDQTQAYGKARSQDEAQTQDQDQANDILIDLTGVRYLANSGLETLVAFACHLRPPQCLVVRATAELGLRDRVAARGWDQIETLRLEDD</sequence>
<reference evidence="1 2" key="1">
    <citation type="submission" date="2024-06" db="EMBL/GenBank/DDBJ databases">
        <title>The Natural Products Discovery Center: Release of the First 8490 Sequenced Strains for Exploring Actinobacteria Biosynthetic Diversity.</title>
        <authorList>
            <person name="Kalkreuter E."/>
            <person name="Kautsar S.A."/>
            <person name="Yang D."/>
            <person name="Bader C.D."/>
            <person name="Teijaro C.N."/>
            <person name="Fluegel L."/>
            <person name="Davis C.M."/>
            <person name="Simpson J.R."/>
            <person name="Lauterbach L."/>
            <person name="Steele A.D."/>
            <person name="Gui C."/>
            <person name="Meng S."/>
            <person name="Li G."/>
            <person name="Viehrig K."/>
            <person name="Ye F."/>
            <person name="Su P."/>
            <person name="Kiefer A.F."/>
            <person name="Nichols A."/>
            <person name="Cepeda A.J."/>
            <person name="Yan W."/>
            <person name="Fan B."/>
            <person name="Jiang Y."/>
            <person name="Adhikari A."/>
            <person name="Zheng C.-J."/>
            <person name="Schuster L."/>
            <person name="Cowan T.M."/>
            <person name="Smanski M.J."/>
            <person name="Chevrette M.G."/>
            <person name="De Carvalho L.P.S."/>
            <person name="Shen B."/>
        </authorList>
    </citation>
    <scope>NUCLEOTIDE SEQUENCE [LARGE SCALE GENOMIC DNA]</scope>
    <source>
        <strain evidence="1 2">NPDC046838</strain>
    </source>
</reference>
<proteinExistence type="predicted"/>
<dbReference type="Gene3D" id="3.30.750.24">
    <property type="entry name" value="STAS domain"/>
    <property type="match status" value="1"/>
</dbReference>
<evidence type="ECO:0008006" key="3">
    <source>
        <dbReference type="Google" id="ProtNLM"/>
    </source>
</evidence>
<evidence type="ECO:0000313" key="1">
    <source>
        <dbReference type="EMBL" id="MEU6825951.1"/>
    </source>
</evidence>
<dbReference type="EMBL" id="JBEYXV010000023">
    <property type="protein sequence ID" value="MEU6825951.1"/>
    <property type="molecule type" value="Genomic_DNA"/>
</dbReference>
<dbReference type="InterPro" id="IPR036513">
    <property type="entry name" value="STAS_dom_sf"/>
</dbReference>
<keyword evidence="2" id="KW-1185">Reference proteome</keyword>
<name>A0ABV3BY58_9ACTN</name>
<gene>
    <name evidence="1" type="ORF">ABZ921_35520</name>
</gene>